<feature type="region of interest" description="Disordered" evidence="1">
    <location>
        <begin position="163"/>
        <end position="282"/>
    </location>
</feature>
<keyword evidence="3" id="KW-1185">Reference proteome</keyword>
<dbReference type="Proteomes" id="UP000298030">
    <property type="component" value="Unassembled WGS sequence"/>
</dbReference>
<dbReference type="EMBL" id="QPFP01000062">
    <property type="protein sequence ID" value="TEB24896.1"/>
    <property type="molecule type" value="Genomic_DNA"/>
</dbReference>
<evidence type="ECO:0000313" key="2">
    <source>
        <dbReference type="EMBL" id="TEB24896.1"/>
    </source>
</evidence>
<proteinExistence type="predicted"/>
<evidence type="ECO:0000313" key="3">
    <source>
        <dbReference type="Proteomes" id="UP000298030"/>
    </source>
</evidence>
<comment type="caution">
    <text evidence="2">The sequence shown here is derived from an EMBL/GenBank/DDBJ whole genome shotgun (WGS) entry which is preliminary data.</text>
</comment>
<sequence length="363" mass="40010">MTTPPTPTPLGTSPQRTVLRGRMATTSARPARSRRLQPRRPTPDPERKPKPARKPPVRLLVVCRRRPATPGSPSPSLPLRPLPTRKPRAPLKRARAKTTTTSPAPAPEPALPPNLSSNGPNQTQTHITCPQCGVSVDIRDEDTGGFTVKMWEEHRDGCFAQTTSHRLSSSASHPAASSHPASSHRPPSSSSHPQFPRPRPRRPRPFRSPSRARLCLPPLGPSVEPVQPRAERQSPGPERKGCAGAERDSWTGSERAERRGRGRARRAAEEAPGEAHGGGEDRVFEERSVCGAVRGVSRPLRELRQVDKAPAEQHVLQHPVGRASEELFGEEDKPKERLRPRRAQHPLLAGPRYQEVRRRAAFV</sequence>
<reference evidence="2 3" key="1">
    <citation type="journal article" date="2019" name="Nat. Ecol. Evol.">
        <title>Megaphylogeny resolves global patterns of mushroom evolution.</title>
        <authorList>
            <person name="Varga T."/>
            <person name="Krizsan K."/>
            <person name="Foldi C."/>
            <person name="Dima B."/>
            <person name="Sanchez-Garcia M."/>
            <person name="Sanchez-Ramirez S."/>
            <person name="Szollosi G.J."/>
            <person name="Szarkandi J.G."/>
            <person name="Papp V."/>
            <person name="Albert L."/>
            <person name="Andreopoulos W."/>
            <person name="Angelini C."/>
            <person name="Antonin V."/>
            <person name="Barry K.W."/>
            <person name="Bougher N.L."/>
            <person name="Buchanan P."/>
            <person name="Buyck B."/>
            <person name="Bense V."/>
            <person name="Catcheside P."/>
            <person name="Chovatia M."/>
            <person name="Cooper J."/>
            <person name="Damon W."/>
            <person name="Desjardin D."/>
            <person name="Finy P."/>
            <person name="Geml J."/>
            <person name="Haridas S."/>
            <person name="Hughes K."/>
            <person name="Justo A."/>
            <person name="Karasinski D."/>
            <person name="Kautmanova I."/>
            <person name="Kiss B."/>
            <person name="Kocsube S."/>
            <person name="Kotiranta H."/>
            <person name="LaButti K.M."/>
            <person name="Lechner B.E."/>
            <person name="Liimatainen K."/>
            <person name="Lipzen A."/>
            <person name="Lukacs Z."/>
            <person name="Mihaltcheva S."/>
            <person name="Morgado L.N."/>
            <person name="Niskanen T."/>
            <person name="Noordeloos M.E."/>
            <person name="Ohm R.A."/>
            <person name="Ortiz-Santana B."/>
            <person name="Ovrebo C."/>
            <person name="Racz N."/>
            <person name="Riley R."/>
            <person name="Savchenko A."/>
            <person name="Shiryaev A."/>
            <person name="Soop K."/>
            <person name="Spirin V."/>
            <person name="Szebenyi C."/>
            <person name="Tomsovsky M."/>
            <person name="Tulloss R.E."/>
            <person name="Uehling J."/>
            <person name="Grigoriev I.V."/>
            <person name="Vagvolgyi C."/>
            <person name="Papp T."/>
            <person name="Martin F.M."/>
            <person name="Miettinen O."/>
            <person name="Hibbett D.S."/>
            <person name="Nagy L.G."/>
        </authorList>
    </citation>
    <scope>NUCLEOTIDE SEQUENCE [LARGE SCALE GENOMIC DNA]</scope>
    <source>
        <strain evidence="2 3">FP101781</strain>
    </source>
</reference>
<organism evidence="2 3">
    <name type="scientific">Coprinellus micaceus</name>
    <name type="common">Glistening ink-cap mushroom</name>
    <name type="synonym">Coprinus micaceus</name>
    <dbReference type="NCBI Taxonomy" id="71717"/>
    <lineage>
        <taxon>Eukaryota</taxon>
        <taxon>Fungi</taxon>
        <taxon>Dikarya</taxon>
        <taxon>Basidiomycota</taxon>
        <taxon>Agaricomycotina</taxon>
        <taxon>Agaricomycetes</taxon>
        <taxon>Agaricomycetidae</taxon>
        <taxon>Agaricales</taxon>
        <taxon>Agaricineae</taxon>
        <taxon>Psathyrellaceae</taxon>
        <taxon>Coprinellus</taxon>
    </lineage>
</organism>
<feature type="compositionally biased region" description="Basic and acidic residues" evidence="1">
    <location>
        <begin position="229"/>
        <end position="259"/>
    </location>
</feature>
<feature type="region of interest" description="Disordered" evidence="1">
    <location>
        <begin position="309"/>
        <end position="350"/>
    </location>
</feature>
<feature type="compositionally biased region" description="Low complexity" evidence="1">
    <location>
        <begin position="164"/>
        <end position="194"/>
    </location>
</feature>
<feature type="compositionally biased region" description="Basic residues" evidence="1">
    <location>
        <begin position="83"/>
        <end position="96"/>
    </location>
</feature>
<dbReference type="AlphaFoldDB" id="A0A4Y7SSP9"/>
<evidence type="ECO:0000256" key="1">
    <source>
        <dbReference type="SAM" id="MobiDB-lite"/>
    </source>
</evidence>
<name>A0A4Y7SSP9_COPMI</name>
<dbReference type="OrthoDB" id="3270344at2759"/>
<feature type="compositionally biased region" description="Polar residues" evidence="1">
    <location>
        <begin position="118"/>
        <end position="128"/>
    </location>
</feature>
<gene>
    <name evidence="2" type="ORF">FA13DRAFT_1281059</name>
</gene>
<protein>
    <submittedName>
        <fullName evidence="2">Uncharacterized protein</fullName>
    </submittedName>
</protein>
<feature type="region of interest" description="Disordered" evidence="1">
    <location>
        <begin position="1"/>
        <end position="128"/>
    </location>
</feature>
<accession>A0A4Y7SSP9</accession>
<feature type="compositionally biased region" description="Pro residues" evidence="1">
    <location>
        <begin position="70"/>
        <end position="81"/>
    </location>
</feature>